<dbReference type="Proteomes" id="UP001362999">
    <property type="component" value="Unassembled WGS sequence"/>
</dbReference>
<dbReference type="Pfam" id="PF02182">
    <property type="entry name" value="SAD_SRA"/>
    <property type="match status" value="1"/>
</dbReference>
<dbReference type="InterPro" id="IPR045134">
    <property type="entry name" value="UHRF1/2-like"/>
</dbReference>
<reference evidence="5 6" key="1">
    <citation type="journal article" date="2024" name="J Genomics">
        <title>Draft genome sequencing and assembly of Favolaschia claudopus CIRM-BRFM 2984 isolated from oak limbs.</title>
        <authorList>
            <person name="Navarro D."/>
            <person name="Drula E."/>
            <person name="Chaduli D."/>
            <person name="Cazenave R."/>
            <person name="Ahrendt S."/>
            <person name="Wang J."/>
            <person name="Lipzen A."/>
            <person name="Daum C."/>
            <person name="Barry K."/>
            <person name="Grigoriev I.V."/>
            <person name="Favel A."/>
            <person name="Rosso M.N."/>
            <person name="Martin F."/>
        </authorList>
    </citation>
    <scope>NUCLEOTIDE SEQUENCE [LARGE SCALE GENOMIC DNA]</scope>
    <source>
        <strain evidence="5 6">CIRM-BRFM 2984</strain>
    </source>
</reference>
<feature type="compositionally biased region" description="Basic and acidic residues" evidence="3">
    <location>
        <begin position="74"/>
        <end position="98"/>
    </location>
</feature>
<dbReference type="SUPFAM" id="SSF88697">
    <property type="entry name" value="PUA domain-like"/>
    <property type="match status" value="1"/>
</dbReference>
<evidence type="ECO:0000256" key="1">
    <source>
        <dbReference type="ARBA" id="ARBA00023242"/>
    </source>
</evidence>
<proteinExistence type="predicted"/>
<feature type="region of interest" description="Disordered" evidence="3">
    <location>
        <begin position="197"/>
        <end position="244"/>
    </location>
</feature>
<dbReference type="InterPro" id="IPR015947">
    <property type="entry name" value="PUA-like_sf"/>
</dbReference>
<dbReference type="PANTHER" id="PTHR14140:SF27">
    <property type="entry name" value="OS04G0289800 PROTEIN"/>
    <property type="match status" value="1"/>
</dbReference>
<dbReference type="EMBL" id="JAWWNJ010000045">
    <property type="protein sequence ID" value="KAK7019031.1"/>
    <property type="molecule type" value="Genomic_DNA"/>
</dbReference>
<dbReference type="PANTHER" id="PTHR14140">
    <property type="entry name" value="E3 UBIQUITIN-PROTEIN LIGASE UHRF-RELATED"/>
    <property type="match status" value="1"/>
</dbReference>
<organism evidence="5 6">
    <name type="scientific">Favolaschia claudopus</name>
    <dbReference type="NCBI Taxonomy" id="2862362"/>
    <lineage>
        <taxon>Eukaryota</taxon>
        <taxon>Fungi</taxon>
        <taxon>Dikarya</taxon>
        <taxon>Basidiomycota</taxon>
        <taxon>Agaricomycotina</taxon>
        <taxon>Agaricomycetes</taxon>
        <taxon>Agaricomycetidae</taxon>
        <taxon>Agaricales</taxon>
        <taxon>Marasmiineae</taxon>
        <taxon>Mycenaceae</taxon>
        <taxon>Favolaschia</taxon>
    </lineage>
</organism>
<dbReference type="GO" id="GO:0061630">
    <property type="term" value="F:ubiquitin protein ligase activity"/>
    <property type="evidence" value="ECO:0007669"/>
    <property type="project" value="TreeGrafter"/>
</dbReference>
<sequence length="244" mass="26770">MARQTGDVHGDLPDIPVGLMFADREDLHKSGLHNQNMAGISGTKAEGGAFSIVLNEGYEDDEDRGNEIIYTGEGKGKPEEGQERIPGKKQQGDQDMKSRGNAALQKNVESGLPVRVIRGPNGNLKYSPLQGYRYDGLYDVKEAYIEEGKAGFKMCKFRLERATVPTQDELPLHITGTGANDDYWSIDGREKLGKRRVNNPALSEPSASTSDSASQQAIQEKRREIAGKPRLGNMSFSKKKSVSN</sequence>
<dbReference type="InterPro" id="IPR036987">
    <property type="entry name" value="SRA-YDG_sf"/>
</dbReference>
<dbReference type="PROSITE" id="PS51015">
    <property type="entry name" value="YDG"/>
    <property type="match status" value="1"/>
</dbReference>
<evidence type="ECO:0000259" key="4">
    <source>
        <dbReference type="PROSITE" id="PS51015"/>
    </source>
</evidence>
<dbReference type="GO" id="GO:0016567">
    <property type="term" value="P:protein ubiquitination"/>
    <property type="evidence" value="ECO:0007669"/>
    <property type="project" value="TreeGrafter"/>
</dbReference>
<accession>A0AAW0B1B4</accession>
<feature type="domain" description="YDG" evidence="4">
    <location>
        <begin position="10"/>
        <end position="161"/>
    </location>
</feature>
<evidence type="ECO:0000313" key="6">
    <source>
        <dbReference type="Proteomes" id="UP001362999"/>
    </source>
</evidence>
<keyword evidence="1 2" id="KW-0539">Nucleus</keyword>
<feature type="region of interest" description="Disordered" evidence="3">
    <location>
        <begin position="63"/>
        <end position="100"/>
    </location>
</feature>
<dbReference type="GO" id="GO:0005634">
    <property type="term" value="C:nucleus"/>
    <property type="evidence" value="ECO:0007669"/>
    <property type="project" value="UniProtKB-SubCell"/>
</dbReference>
<evidence type="ECO:0000256" key="3">
    <source>
        <dbReference type="SAM" id="MobiDB-lite"/>
    </source>
</evidence>
<name>A0AAW0B1B4_9AGAR</name>
<dbReference type="SMART" id="SM00466">
    <property type="entry name" value="SRA"/>
    <property type="match status" value="1"/>
</dbReference>
<comment type="subcellular location">
    <subcellularLocation>
        <location evidence="2">Nucleus</location>
    </subcellularLocation>
</comment>
<evidence type="ECO:0000313" key="5">
    <source>
        <dbReference type="EMBL" id="KAK7019031.1"/>
    </source>
</evidence>
<gene>
    <name evidence="5" type="ORF">R3P38DRAFT_2980246</name>
</gene>
<feature type="compositionally biased region" description="Low complexity" evidence="3">
    <location>
        <begin position="201"/>
        <end position="218"/>
    </location>
</feature>
<dbReference type="InterPro" id="IPR003105">
    <property type="entry name" value="SRA_YDG"/>
</dbReference>
<comment type="caution">
    <text evidence="5">The sequence shown here is derived from an EMBL/GenBank/DDBJ whole genome shotgun (WGS) entry which is preliminary data.</text>
</comment>
<dbReference type="GO" id="GO:0044027">
    <property type="term" value="P:negative regulation of gene expression via chromosomal CpG island methylation"/>
    <property type="evidence" value="ECO:0007669"/>
    <property type="project" value="TreeGrafter"/>
</dbReference>
<keyword evidence="6" id="KW-1185">Reference proteome</keyword>
<dbReference type="AlphaFoldDB" id="A0AAW0B1B4"/>
<protein>
    <submittedName>
        <fullName evidence="5">PUA-like domain-containing protein</fullName>
    </submittedName>
</protein>
<dbReference type="Gene3D" id="2.30.280.10">
    <property type="entry name" value="SRA-YDG"/>
    <property type="match status" value="1"/>
</dbReference>
<evidence type="ECO:0000256" key="2">
    <source>
        <dbReference type="PROSITE-ProRule" id="PRU00358"/>
    </source>
</evidence>